<keyword evidence="2" id="KW-0732">Signal</keyword>
<dbReference type="InterPro" id="IPR050309">
    <property type="entry name" value="Type-B_Carboxylest/Lipase"/>
</dbReference>
<dbReference type="AlphaFoldDB" id="A0A7R9BQN7"/>
<organism evidence="4">
    <name type="scientific">Notodromas monacha</name>
    <dbReference type="NCBI Taxonomy" id="399045"/>
    <lineage>
        <taxon>Eukaryota</taxon>
        <taxon>Metazoa</taxon>
        <taxon>Ecdysozoa</taxon>
        <taxon>Arthropoda</taxon>
        <taxon>Crustacea</taxon>
        <taxon>Oligostraca</taxon>
        <taxon>Ostracoda</taxon>
        <taxon>Podocopa</taxon>
        <taxon>Podocopida</taxon>
        <taxon>Cypridocopina</taxon>
        <taxon>Cypridoidea</taxon>
        <taxon>Cyprididae</taxon>
        <taxon>Notodromas</taxon>
    </lineage>
</organism>
<dbReference type="SUPFAM" id="SSF53474">
    <property type="entry name" value="alpha/beta-Hydrolases"/>
    <property type="match status" value="1"/>
</dbReference>
<keyword evidence="1" id="KW-0325">Glycoprotein</keyword>
<feature type="domain" description="Carboxylesterase type B" evidence="3">
    <location>
        <begin position="30"/>
        <end position="168"/>
    </location>
</feature>
<evidence type="ECO:0000256" key="2">
    <source>
        <dbReference type="SAM" id="SignalP"/>
    </source>
</evidence>
<gene>
    <name evidence="4" type="ORF">NMOB1V02_LOCUS7435</name>
</gene>
<keyword evidence="5" id="KW-1185">Reference proteome</keyword>
<name>A0A7R9BQN7_9CRUS</name>
<feature type="chain" id="PRO_5036402987" description="Carboxylesterase type B domain-containing protein" evidence="2">
    <location>
        <begin position="24"/>
        <end position="541"/>
    </location>
</feature>
<dbReference type="Pfam" id="PF00135">
    <property type="entry name" value="COesterase"/>
    <property type="match status" value="1"/>
</dbReference>
<dbReference type="EMBL" id="CAJPEX010001780">
    <property type="protein sequence ID" value="CAG0919920.1"/>
    <property type="molecule type" value="Genomic_DNA"/>
</dbReference>
<evidence type="ECO:0000259" key="3">
    <source>
        <dbReference type="Pfam" id="PF00135"/>
    </source>
</evidence>
<dbReference type="InterPro" id="IPR019819">
    <property type="entry name" value="Carboxylesterase_B_CS"/>
</dbReference>
<dbReference type="OrthoDB" id="6372723at2759"/>
<dbReference type="PANTHER" id="PTHR11559">
    <property type="entry name" value="CARBOXYLESTERASE"/>
    <property type="match status" value="1"/>
</dbReference>
<evidence type="ECO:0000256" key="1">
    <source>
        <dbReference type="ARBA" id="ARBA00023180"/>
    </source>
</evidence>
<dbReference type="EMBL" id="OA883817">
    <property type="protein sequence ID" value="CAD7279768.1"/>
    <property type="molecule type" value="Genomic_DNA"/>
</dbReference>
<proteinExistence type="predicted"/>
<accession>A0A7R9BQN7</accession>
<dbReference type="InterPro" id="IPR029058">
    <property type="entry name" value="AB_hydrolase_fold"/>
</dbReference>
<protein>
    <recommendedName>
        <fullName evidence="3">Carboxylesterase type B domain-containing protein</fullName>
    </recommendedName>
</protein>
<feature type="signal peptide" evidence="2">
    <location>
        <begin position="1"/>
        <end position="23"/>
    </location>
</feature>
<dbReference type="Gene3D" id="3.40.50.1820">
    <property type="entry name" value="alpha/beta hydrolase"/>
    <property type="match status" value="2"/>
</dbReference>
<dbReference type="PROSITE" id="PS00941">
    <property type="entry name" value="CARBOXYLESTERASE_B_2"/>
    <property type="match status" value="1"/>
</dbReference>
<sequence>MEFVVWCWAVVVCGLHVSAGVHGREIGGTPRVEIPTLGKMLGTKELSGTGSNPYTAFRGIPYAHPPVGNNRFKPPEIHYAWPGILNASSYGPDCMQPSKIRGTSEDCLTLNVFVPRQVTQGSQLPVFVFVRGGGFMNGGGSIEPDNLMDRGDIVLVTLNFRLGPFGLFTRAMSMSGSALAPWALRRNPRADALYLGSSLGCNDPNPKALVACLKEQPAEEIIKVQKKMTGSSGSAFHFVPVVDKHVLPDTPEILISKRKVQPVPWLTGRVRDEGLMGFTEEILFSPENLKKVDANWISYCPSLLEFQELDSERAAKRCAAIREFYFRERPIDYDSTYDFLEMIGDRWFELPYAFSITFHSMIATTFGYKFNYQGSFAPINTLYVKAVGMGQKSIIGAVAHGDDMQFLFYNEKKTHHRDAAVAKAFTDMVESFVVYGEPKYVGTANGKGGYSMKWRPYDAISGDFVHQLVDYPVRLETAEEITNKIHFWEDVLTDKFSHPSKAGIQMTEHISVKSAPTGAPDNSAALPAAAHSFQNYSSIEQ</sequence>
<dbReference type="Proteomes" id="UP000678499">
    <property type="component" value="Unassembled WGS sequence"/>
</dbReference>
<evidence type="ECO:0000313" key="4">
    <source>
        <dbReference type="EMBL" id="CAD7279768.1"/>
    </source>
</evidence>
<reference evidence="4" key="1">
    <citation type="submission" date="2020-11" db="EMBL/GenBank/DDBJ databases">
        <authorList>
            <person name="Tran Van P."/>
        </authorList>
    </citation>
    <scope>NUCLEOTIDE SEQUENCE</scope>
</reference>
<evidence type="ECO:0000313" key="5">
    <source>
        <dbReference type="Proteomes" id="UP000678499"/>
    </source>
</evidence>
<dbReference type="InterPro" id="IPR002018">
    <property type="entry name" value="CarbesteraseB"/>
</dbReference>